<dbReference type="InterPro" id="IPR026444">
    <property type="entry name" value="Secre_tail"/>
</dbReference>
<feature type="domain" description="Secretion system C-terminal sorting" evidence="1">
    <location>
        <begin position="381"/>
        <end position="450"/>
    </location>
</feature>
<organism evidence="2 3">
    <name type="scientific">Saccharicrinis fermentans DSM 9555 = JCM 21142</name>
    <dbReference type="NCBI Taxonomy" id="869213"/>
    <lineage>
        <taxon>Bacteria</taxon>
        <taxon>Pseudomonadati</taxon>
        <taxon>Bacteroidota</taxon>
        <taxon>Bacteroidia</taxon>
        <taxon>Marinilabiliales</taxon>
        <taxon>Marinilabiliaceae</taxon>
        <taxon>Saccharicrinis</taxon>
    </lineage>
</organism>
<proteinExistence type="predicted"/>
<evidence type="ECO:0000313" key="2">
    <source>
        <dbReference type="EMBL" id="GAF05199.1"/>
    </source>
</evidence>
<dbReference type="STRING" id="869213.GCA_000517085_01642"/>
<evidence type="ECO:0000259" key="1">
    <source>
        <dbReference type="Pfam" id="PF18962"/>
    </source>
</evidence>
<accession>W7YS05</accession>
<sequence>MKRQYLFLIIGLCFYLLTFGQRKSSNSISLLHQYSVQDMQGQLYESEHRVIQRNLRPKYLFKEKLDSIIVCSYDEMTSAWDKQYIKEAFEYDDNCNEIAWVYSVWSAGDNKWLDCIKEESQYDELISGVVNIQFAWSNDQWNKERKWECIYNEDKVLIQKLCYKWRYDLDDWQLTEKLDCSYNAQGQPLTDSLYAWYVNSQKWQLQEKIDYEYINDNELHYVFYSSWDSVANKCVEIRKEWYLYDLQWRLITLSSYEWDNASDDHWRLTNRKGYSYDENDYLKRNANVFIKPPVEDGSIQHNISWKTYEFDFSFFWGDILLSNYLTHQELKFHHKLLNTSLSKYNPETKQEERYGEVGYYYSTTIETGTDTQYLFSEAVNVYPNPAREIIYVNCPSEYFYVLFELYNIDGNKIISSTINNAESVDISALEKGLYIYYIKYDQYVSIGKLIKD</sequence>
<dbReference type="EMBL" id="BAMD01000073">
    <property type="protein sequence ID" value="GAF05199.1"/>
    <property type="molecule type" value="Genomic_DNA"/>
</dbReference>
<dbReference type="OrthoDB" id="2235251at2"/>
<reference evidence="2 3" key="1">
    <citation type="journal article" date="2014" name="Genome Announc.">
        <title>Draft Genome Sequence of Cytophaga fermentans JCM 21142T, a Facultative Anaerobe Isolated from Marine Mud.</title>
        <authorList>
            <person name="Starns D."/>
            <person name="Oshima K."/>
            <person name="Suda W."/>
            <person name="Iino T."/>
            <person name="Yuki M."/>
            <person name="Inoue J."/>
            <person name="Kitamura K."/>
            <person name="Iida T."/>
            <person name="Darby A."/>
            <person name="Hattori M."/>
            <person name="Ohkuma M."/>
        </authorList>
    </citation>
    <scope>NUCLEOTIDE SEQUENCE [LARGE SCALE GENOMIC DNA]</scope>
    <source>
        <strain evidence="2 3">JCM 21142</strain>
    </source>
</reference>
<dbReference type="RefSeq" id="WP_027471419.1">
    <property type="nucleotide sequence ID" value="NZ_BAMD01000073.1"/>
</dbReference>
<dbReference type="NCBIfam" id="TIGR04183">
    <property type="entry name" value="Por_Secre_tail"/>
    <property type="match status" value="1"/>
</dbReference>
<comment type="caution">
    <text evidence="2">The sequence shown here is derived from an EMBL/GenBank/DDBJ whole genome shotgun (WGS) entry which is preliminary data.</text>
</comment>
<keyword evidence="3" id="KW-1185">Reference proteome</keyword>
<dbReference type="AlphaFoldDB" id="W7YS05"/>
<protein>
    <recommendedName>
        <fullName evidence="1">Secretion system C-terminal sorting domain-containing protein</fullName>
    </recommendedName>
</protein>
<name>W7YS05_9BACT</name>
<evidence type="ECO:0000313" key="3">
    <source>
        <dbReference type="Proteomes" id="UP000019402"/>
    </source>
</evidence>
<dbReference type="Proteomes" id="UP000019402">
    <property type="component" value="Unassembled WGS sequence"/>
</dbReference>
<dbReference type="Gene3D" id="2.40.128.720">
    <property type="match status" value="2"/>
</dbReference>
<dbReference type="Pfam" id="PF18962">
    <property type="entry name" value="Por_Secre_tail"/>
    <property type="match status" value="1"/>
</dbReference>
<gene>
    <name evidence="2" type="ORF">JCM21142_93924</name>
</gene>